<organism evidence="1">
    <name type="scientific">hydrothermal vent metagenome</name>
    <dbReference type="NCBI Taxonomy" id="652676"/>
    <lineage>
        <taxon>unclassified sequences</taxon>
        <taxon>metagenomes</taxon>
        <taxon>ecological metagenomes</taxon>
    </lineage>
</organism>
<dbReference type="EMBL" id="UOFI01000071">
    <property type="protein sequence ID" value="VAW65906.1"/>
    <property type="molecule type" value="Genomic_DNA"/>
</dbReference>
<accession>A0A3B0YC08</accession>
<dbReference type="Gene3D" id="3.40.50.1460">
    <property type="match status" value="1"/>
</dbReference>
<proteinExistence type="predicted"/>
<evidence type="ECO:0000313" key="1">
    <source>
        <dbReference type="EMBL" id="VAW65906.1"/>
    </source>
</evidence>
<gene>
    <name evidence="1" type="ORF">MNBD_GAMMA09-215</name>
</gene>
<protein>
    <submittedName>
        <fullName evidence="1">Uncharacterized protein</fullName>
    </submittedName>
</protein>
<dbReference type="AlphaFoldDB" id="A0A3B0YC08"/>
<reference evidence="1" key="1">
    <citation type="submission" date="2018-06" db="EMBL/GenBank/DDBJ databases">
        <authorList>
            <person name="Zhirakovskaya E."/>
        </authorList>
    </citation>
    <scope>NUCLEOTIDE SEQUENCE</scope>
</reference>
<name>A0A3B0YC08_9ZZZZ</name>
<sequence>MKYIFVLISTFICSATFADNQKIWLIGGGNIRHNSQEQIEKNVLWLDKIFRNSSEKYDYNVYFGSGNSADTDVLYWSEDLPENEIVLQRVFNKKSQSGLSYKHHSLTSVNGSTKKIELIQSLSSDFEQLSDNTSILFVYNGHGGREYNNEKNNYLKLWGDTRLSVSELGDLFNKAPRSSTVRFVLTQCYSGAFYDLVSLSESQKTVNGTPHSQIRCGFMAESEIRQSEGCTLETNPNEFRDYTTYFFAALKGKNRTGSELISDPDINGDNSVSFREAHLYTLKTARNKDLSRSTSEVYLEKWQPWYLRWQETVNNEESIYWQLALDVAFLGNLPAAPHELSKIRPSLVTKLAATEKNLSLYEHNIKLLQTGIQGDLHKKWPHLSYSIETGISEDDYSNKQNIVSFIKKHRQYIELLDLLKLYLPSLTQHLELERDLTQIDKIFRLRRIAWLEQQLYKYASEDEINQYNDLLNCEKTGFL</sequence>